<dbReference type="AlphaFoldDB" id="A0A5N6U9J4"/>
<dbReference type="OrthoDB" id="1046782at2759"/>
<evidence type="ECO:0000313" key="4">
    <source>
        <dbReference type="Proteomes" id="UP000325780"/>
    </source>
</evidence>
<dbReference type="GO" id="GO:0051118">
    <property type="term" value="F:glucan endo-1,3-alpha-glucosidase activity"/>
    <property type="evidence" value="ECO:0007669"/>
    <property type="project" value="InterPro"/>
</dbReference>
<gene>
    <name evidence="3" type="ORF">BDV25DRAFT_125980</name>
</gene>
<keyword evidence="4" id="KW-1185">Reference proteome</keyword>
<dbReference type="Proteomes" id="UP000325780">
    <property type="component" value="Unassembled WGS sequence"/>
</dbReference>
<accession>A0A5N6U9J4</accession>
<name>A0A5N6U9J4_ASPAV</name>
<organism evidence="3 4">
    <name type="scientific">Aspergillus avenaceus</name>
    <dbReference type="NCBI Taxonomy" id="36643"/>
    <lineage>
        <taxon>Eukaryota</taxon>
        <taxon>Fungi</taxon>
        <taxon>Dikarya</taxon>
        <taxon>Ascomycota</taxon>
        <taxon>Pezizomycotina</taxon>
        <taxon>Eurotiomycetes</taxon>
        <taxon>Eurotiomycetidae</taxon>
        <taxon>Eurotiales</taxon>
        <taxon>Aspergillaceae</taxon>
        <taxon>Aspergillus</taxon>
        <taxon>Aspergillus subgen. Circumdati</taxon>
    </lineage>
</organism>
<keyword evidence="2" id="KW-0732">Signal</keyword>
<evidence type="ECO:0000256" key="2">
    <source>
        <dbReference type="SAM" id="SignalP"/>
    </source>
</evidence>
<proteinExistence type="predicted"/>
<dbReference type="EMBL" id="ML742023">
    <property type="protein sequence ID" value="KAE8155266.1"/>
    <property type="molecule type" value="Genomic_DNA"/>
</dbReference>
<dbReference type="InterPro" id="IPR005197">
    <property type="entry name" value="Glyco_hydro_71"/>
</dbReference>
<feature type="chain" id="PRO_5025024599" evidence="2">
    <location>
        <begin position="19"/>
        <end position="472"/>
    </location>
</feature>
<dbReference type="CDD" id="cd11577">
    <property type="entry name" value="GH71"/>
    <property type="match status" value="1"/>
</dbReference>
<protein>
    <submittedName>
        <fullName evidence="3">Glycoside hydrolase</fullName>
    </submittedName>
</protein>
<dbReference type="Gene3D" id="3.20.20.80">
    <property type="entry name" value="Glycosidases"/>
    <property type="match status" value="1"/>
</dbReference>
<evidence type="ECO:0000256" key="1">
    <source>
        <dbReference type="SAM" id="MobiDB-lite"/>
    </source>
</evidence>
<keyword evidence="3" id="KW-0378">Hydrolase</keyword>
<feature type="signal peptide" evidence="2">
    <location>
        <begin position="1"/>
        <end position="18"/>
    </location>
</feature>
<dbReference type="Pfam" id="PF03659">
    <property type="entry name" value="Glyco_hydro_71"/>
    <property type="match status" value="1"/>
</dbReference>
<sequence>MLLFSLIILLTSVCHVQAKAVFAHFMLWNSNNFTKEDWRLDITEAKIAHIDGFALNTGFSLENQHLLDDAFAIADELDFKLFLSLDYSGDGHWPTDQVMKYLKEYTKKPAYYKTSDNKPLVSTFEGAQAAGDWQKIKDKIDCAFIPEWSNLRPARSIAYEQVDGLMSWTAWPNGTEDMDTSVDKEYMDALDGKPYIMPVSPWFYTNLERFHKNWVWQGDDLWYTRWQQVLELSPEYVEILTWNDYGESHYIGPIHGDDLDVFNYGQAPFNYAENMPHDGWRKLLPYVIDLYKNGGKDAKIEEEGLISWYRVNPAHACASGKTTGNTLTQNQQTLPAGEVLKDRIFFSALLESSADISVTIGGKDRAASWINTPDGGKGIYHGSIPINNQTGDVVVTLTRDNDFLAEIKGNEITTKCVNNMTNWNAWVGNATSTGPKPASSSSSSKQDSSSTRLVLSGSIYGLISWVVFFLML</sequence>
<reference evidence="3 4" key="1">
    <citation type="submission" date="2019-04" db="EMBL/GenBank/DDBJ databases">
        <title>Friends and foes A comparative genomics study of 23 Aspergillus species from section Flavi.</title>
        <authorList>
            <consortium name="DOE Joint Genome Institute"/>
            <person name="Kjaerbolling I."/>
            <person name="Vesth T."/>
            <person name="Frisvad J.C."/>
            <person name="Nybo J.L."/>
            <person name="Theobald S."/>
            <person name="Kildgaard S."/>
            <person name="Isbrandt T."/>
            <person name="Kuo A."/>
            <person name="Sato A."/>
            <person name="Lyhne E.K."/>
            <person name="Kogle M.E."/>
            <person name="Wiebenga A."/>
            <person name="Kun R.S."/>
            <person name="Lubbers R.J."/>
            <person name="Makela M.R."/>
            <person name="Barry K."/>
            <person name="Chovatia M."/>
            <person name="Clum A."/>
            <person name="Daum C."/>
            <person name="Haridas S."/>
            <person name="He G."/>
            <person name="LaButti K."/>
            <person name="Lipzen A."/>
            <person name="Mondo S."/>
            <person name="Riley R."/>
            <person name="Salamov A."/>
            <person name="Simmons B.A."/>
            <person name="Magnuson J.K."/>
            <person name="Henrissat B."/>
            <person name="Mortensen U.H."/>
            <person name="Larsen T.O."/>
            <person name="Devries R.P."/>
            <person name="Grigoriev I.V."/>
            <person name="Machida M."/>
            <person name="Baker S.E."/>
            <person name="Andersen M.R."/>
        </authorList>
    </citation>
    <scope>NUCLEOTIDE SEQUENCE [LARGE SCALE GENOMIC DNA]</scope>
    <source>
        <strain evidence="3 4">IBT 18842</strain>
    </source>
</reference>
<feature type="compositionally biased region" description="Low complexity" evidence="1">
    <location>
        <begin position="439"/>
        <end position="448"/>
    </location>
</feature>
<evidence type="ECO:0000313" key="3">
    <source>
        <dbReference type="EMBL" id="KAE8155266.1"/>
    </source>
</evidence>
<feature type="region of interest" description="Disordered" evidence="1">
    <location>
        <begin position="428"/>
        <end position="448"/>
    </location>
</feature>